<reference evidence="5" key="3">
    <citation type="submission" date="2025-09" db="UniProtKB">
        <authorList>
            <consortium name="Ensembl"/>
        </authorList>
    </citation>
    <scope>IDENTIFICATION</scope>
    <source>
        <strain evidence="5">breed Abyssinian</strain>
    </source>
</reference>
<keyword evidence="1" id="KW-0575">Peroxidase</keyword>
<keyword evidence="3" id="KW-0560">Oxidoreductase</keyword>
<protein>
    <submittedName>
        <fullName evidence="5">Uncharacterized protein</fullName>
    </submittedName>
</protein>
<evidence type="ECO:0000256" key="2">
    <source>
        <dbReference type="ARBA" id="ARBA00022862"/>
    </source>
</evidence>
<keyword evidence="2" id="KW-0049">Antioxidant</keyword>
<dbReference type="PANTHER" id="PTHR10430:SF16">
    <property type="entry name" value="PEROXIREDOXIN-5, MITOCHONDRIAL"/>
    <property type="match status" value="1"/>
</dbReference>
<evidence type="ECO:0000313" key="5">
    <source>
        <dbReference type="Ensembl" id="ENSFCTP00005014063.1"/>
    </source>
</evidence>
<evidence type="ECO:0000256" key="4">
    <source>
        <dbReference type="SAM" id="SignalP"/>
    </source>
</evidence>
<dbReference type="InterPro" id="IPR036249">
    <property type="entry name" value="Thioredoxin-like_sf"/>
</dbReference>
<keyword evidence="6" id="KW-1185">Reference proteome</keyword>
<evidence type="ECO:0000313" key="6">
    <source>
        <dbReference type="Proteomes" id="UP000823872"/>
    </source>
</evidence>
<evidence type="ECO:0000256" key="1">
    <source>
        <dbReference type="ARBA" id="ARBA00022559"/>
    </source>
</evidence>
<dbReference type="SUPFAM" id="SSF52833">
    <property type="entry name" value="Thioredoxin-like"/>
    <property type="match status" value="1"/>
</dbReference>
<sequence length="152" mass="16084">MLLVGLNLLGAAIICSMGGSGSRRGAYGFSSANSAMAPVEVGDSIPSVVVLGGEARKKLNLAELFRGMKGVLFGIPEAFTPEYKVRLLSDPTGAFGKEMDLLLDNSLVSVFGKHQLKRFSMVEEDDIVKSLHVEPDGIGCTCSLAPNIILQL</sequence>
<keyword evidence="4" id="KW-0732">Signal</keyword>
<dbReference type="Ensembl" id="ENSFCTT00005021425.1">
    <property type="protein sequence ID" value="ENSFCTP00005014063.1"/>
    <property type="gene ID" value="ENSFCTG00005007696.1"/>
</dbReference>
<reference evidence="5 6" key="1">
    <citation type="submission" date="2021-02" db="EMBL/GenBank/DDBJ databases">
        <title>Safari Cat Assemblies.</title>
        <authorList>
            <person name="Bredemeyer K.R."/>
            <person name="Murphy W.J."/>
        </authorList>
    </citation>
    <scope>NUCLEOTIDE SEQUENCE [LARGE SCALE GENOMIC DNA]</scope>
</reference>
<feature type="signal peptide" evidence="4">
    <location>
        <begin position="1"/>
        <end position="18"/>
    </location>
</feature>
<dbReference type="InterPro" id="IPR037944">
    <property type="entry name" value="PRX5-like"/>
</dbReference>
<name>A0ABI7WUT7_FELCA</name>
<evidence type="ECO:0000256" key="3">
    <source>
        <dbReference type="ARBA" id="ARBA00023002"/>
    </source>
</evidence>
<dbReference type="Gene3D" id="3.40.30.10">
    <property type="entry name" value="Glutaredoxin"/>
    <property type="match status" value="2"/>
</dbReference>
<feature type="chain" id="PRO_5045395526" evidence="4">
    <location>
        <begin position="19"/>
        <end position="152"/>
    </location>
</feature>
<organism evidence="5 6">
    <name type="scientific">Felis catus</name>
    <name type="common">Cat</name>
    <name type="synonym">Felis silvestris catus</name>
    <dbReference type="NCBI Taxonomy" id="9685"/>
    <lineage>
        <taxon>Eukaryota</taxon>
        <taxon>Metazoa</taxon>
        <taxon>Chordata</taxon>
        <taxon>Craniata</taxon>
        <taxon>Vertebrata</taxon>
        <taxon>Euteleostomi</taxon>
        <taxon>Mammalia</taxon>
        <taxon>Eutheria</taxon>
        <taxon>Laurasiatheria</taxon>
        <taxon>Carnivora</taxon>
        <taxon>Feliformia</taxon>
        <taxon>Felidae</taxon>
        <taxon>Felinae</taxon>
        <taxon>Felis</taxon>
    </lineage>
</organism>
<dbReference type="GeneTree" id="ENSGT00390000018173"/>
<dbReference type="Proteomes" id="UP000823872">
    <property type="component" value="Chromosome C2"/>
</dbReference>
<dbReference type="PANTHER" id="PTHR10430">
    <property type="entry name" value="PEROXIREDOXIN"/>
    <property type="match status" value="1"/>
</dbReference>
<reference evidence="5" key="2">
    <citation type="submission" date="2025-08" db="UniProtKB">
        <authorList>
            <consortium name="Ensembl"/>
        </authorList>
    </citation>
    <scope>IDENTIFICATION</scope>
    <source>
        <strain evidence="5">breed Abyssinian</strain>
    </source>
</reference>
<accession>A0ABI7WUT7</accession>
<proteinExistence type="predicted"/>